<keyword evidence="1" id="KW-1133">Transmembrane helix</keyword>
<keyword evidence="1" id="KW-0812">Transmembrane</keyword>
<dbReference type="AlphaFoldDB" id="A0A1F4WKR2"/>
<gene>
    <name evidence="2" type="ORF">A2415_04925</name>
</gene>
<evidence type="ECO:0000256" key="1">
    <source>
        <dbReference type="SAM" id="Phobius"/>
    </source>
</evidence>
<dbReference type="Proteomes" id="UP000179113">
    <property type="component" value="Unassembled WGS sequence"/>
</dbReference>
<protein>
    <submittedName>
        <fullName evidence="2">Uncharacterized protein</fullName>
    </submittedName>
</protein>
<name>A0A1F4WKR2_UNCKA</name>
<sequence length="150" mass="16923">MEITVNNVEWLYMTGFLIVLGIVQVISMVILARLRNYQKDVGNAMLNGIISHQTRELLKTIGAGHNYTAPLRFLAESIAQYAALTGEQSRTELNNKLKEVWGDTLPGMKNKAPLLFVGVSRKRENWDLYIGEKRFTLELHNPGHVVSISL</sequence>
<proteinExistence type="predicted"/>
<accession>A0A1F4WKR2</accession>
<dbReference type="EMBL" id="MEWA01000014">
    <property type="protein sequence ID" value="OGC69969.1"/>
    <property type="molecule type" value="Genomic_DNA"/>
</dbReference>
<evidence type="ECO:0000313" key="3">
    <source>
        <dbReference type="Proteomes" id="UP000179113"/>
    </source>
</evidence>
<comment type="caution">
    <text evidence="2">The sequence shown here is derived from an EMBL/GenBank/DDBJ whole genome shotgun (WGS) entry which is preliminary data.</text>
</comment>
<reference evidence="2 3" key="1">
    <citation type="journal article" date="2016" name="Nat. Commun.">
        <title>Thousands of microbial genomes shed light on interconnected biogeochemical processes in an aquifer system.</title>
        <authorList>
            <person name="Anantharaman K."/>
            <person name="Brown C.T."/>
            <person name="Hug L.A."/>
            <person name="Sharon I."/>
            <person name="Castelle C.J."/>
            <person name="Probst A.J."/>
            <person name="Thomas B.C."/>
            <person name="Singh A."/>
            <person name="Wilkins M.J."/>
            <person name="Karaoz U."/>
            <person name="Brodie E.L."/>
            <person name="Williams K.H."/>
            <person name="Hubbard S.S."/>
            <person name="Banfield J.F."/>
        </authorList>
    </citation>
    <scope>NUCLEOTIDE SEQUENCE [LARGE SCALE GENOMIC DNA]</scope>
</reference>
<keyword evidence="1" id="KW-0472">Membrane</keyword>
<evidence type="ECO:0000313" key="2">
    <source>
        <dbReference type="EMBL" id="OGC69969.1"/>
    </source>
</evidence>
<feature type="transmembrane region" description="Helical" evidence="1">
    <location>
        <begin position="12"/>
        <end position="32"/>
    </location>
</feature>
<organism evidence="2 3">
    <name type="scientific">candidate division WWE3 bacterium RIFOXYC1_FULL_39_7</name>
    <dbReference type="NCBI Taxonomy" id="1802643"/>
    <lineage>
        <taxon>Bacteria</taxon>
        <taxon>Katanobacteria</taxon>
    </lineage>
</organism>